<evidence type="ECO:0000313" key="4">
    <source>
        <dbReference type="EMBL" id="MFD1562565.1"/>
    </source>
</evidence>
<dbReference type="Proteomes" id="UP001597076">
    <property type="component" value="Unassembled WGS sequence"/>
</dbReference>
<feature type="coiled-coil region" evidence="1">
    <location>
        <begin position="145"/>
        <end position="243"/>
    </location>
</feature>
<dbReference type="InterPro" id="IPR027417">
    <property type="entry name" value="P-loop_NTPase"/>
</dbReference>
<dbReference type="SUPFAM" id="SSF52540">
    <property type="entry name" value="P-loop containing nucleoside triphosphate hydrolases"/>
    <property type="match status" value="2"/>
</dbReference>
<dbReference type="PANTHER" id="PTHR18947">
    <property type="entry name" value="HOOK PROTEINS"/>
    <property type="match status" value="1"/>
</dbReference>
<gene>
    <name evidence="4" type="ORF">ACFR99_03185</name>
</gene>
<dbReference type="AlphaFoldDB" id="A0ABD6BCR5"/>
<keyword evidence="5" id="KW-1185">Reference proteome</keyword>
<dbReference type="Pfam" id="PF13476">
    <property type="entry name" value="AAA_23"/>
    <property type="match status" value="1"/>
</dbReference>
<evidence type="ECO:0000256" key="2">
    <source>
        <dbReference type="SAM" id="MobiDB-lite"/>
    </source>
</evidence>
<feature type="region of interest" description="Disordered" evidence="2">
    <location>
        <begin position="377"/>
        <end position="398"/>
    </location>
</feature>
<dbReference type="NCBIfam" id="NF045487">
    <property type="entry name" value="ASRP"/>
    <property type="match status" value="1"/>
</dbReference>
<evidence type="ECO:0000256" key="1">
    <source>
        <dbReference type="SAM" id="Coils"/>
    </source>
</evidence>
<feature type="domain" description="Rad50/SbcC-type AAA" evidence="3">
    <location>
        <begin position="20"/>
        <end position="290"/>
    </location>
</feature>
<reference evidence="4 5" key="1">
    <citation type="journal article" date="2019" name="Int. J. Syst. Evol. Microbiol.">
        <title>The Global Catalogue of Microorganisms (GCM) 10K type strain sequencing project: providing services to taxonomists for standard genome sequencing and annotation.</title>
        <authorList>
            <consortium name="The Broad Institute Genomics Platform"/>
            <consortium name="The Broad Institute Genome Sequencing Center for Infectious Disease"/>
            <person name="Wu L."/>
            <person name="Ma J."/>
        </authorList>
    </citation>
    <scope>NUCLEOTIDE SEQUENCE [LARGE SCALE GENOMIC DNA]</scope>
    <source>
        <strain evidence="4 5">CGMCC 1.12230</strain>
    </source>
</reference>
<comment type="caution">
    <text evidence="4">The sequence shown here is derived from an EMBL/GenBank/DDBJ whole genome shotgun (WGS) entry which is preliminary data.</text>
</comment>
<dbReference type="Gene3D" id="3.40.50.300">
    <property type="entry name" value="P-loop containing nucleotide triphosphate hydrolases"/>
    <property type="match status" value="2"/>
</dbReference>
<accession>A0ABD6BCR5</accession>
<keyword evidence="1" id="KW-0175">Coiled coil</keyword>
<evidence type="ECO:0000259" key="3">
    <source>
        <dbReference type="Pfam" id="PF13476"/>
    </source>
</evidence>
<name>A0ABD6BCR5_9EURY</name>
<proteinExistence type="predicted"/>
<sequence>MSYNNTTASDNTAGELGDLRIRVRNIGGISEGEVTLSPGVTLLSGENASNKSSFLRALSAVLGGNDPKLKSDADEGYVKLETDDDYYYVDLTAKNGSSVVSDADRVSDLNQLCELFVALGETNPVRRAIVSDDDIYDLLMRPIDTEEIESEIDRLKARKDDIDSRLEKIDRMEDRLPTLQTKADSLQEEIRDVEESLEAKREVIEEREASGGTDEGEQILKELKQKRTERETIRDRIRTQKEAVSSLHDDLDEISDKLTEIQGPDETQDLDEIETEIEQLHHQKQQLTTTINALSPIVEMNGQLLDDETDIPDQMKSDDIVSELDPTSRTITCWTCGNTVERSEIAEQVRVVKEILEEKRDQQRVIADRIESLESRKRQLETQREKHERLTDRKQSIEDEIERREQQLEGLEDDRSSLQSEIEELQTKAEEIDGEDDELIELHGDVSDLEYRRGQLENEHNDIETEIERIESERAERDDLEAERESISEQLQEQRDRIETIERDLVSAFNESMQQVIDKLEYENIERVWIERLTDTTKRTTSRTDFELHVVRSTADGAAYEDTIDTLSKSEREVVGLVVALAGYIAHDVSSELPIVVIDAVEMLDADRIYGLLTYFEGHADYVVAAVLPEEADELDANFSSILTTSSFGVAP</sequence>
<protein>
    <submittedName>
        <fullName evidence="4">Archaea-specific SMC-related protein</fullName>
    </submittedName>
</protein>
<dbReference type="PANTHER" id="PTHR18947:SF28">
    <property type="entry name" value="GIRDIN, ISOFORM A"/>
    <property type="match status" value="1"/>
</dbReference>
<evidence type="ECO:0000313" key="5">
    <source>
        <dbReference type="Proteomes" id="UP001597076"/>
    </source>
</evidence>
<dbReference type="RefSeq" id="WP_390284315.1">
    <property type="nucleotide sequence ID" value="NZ_JBHUDI010000002.1"/>
</dbReference>
<dbReference type="InterPro" id="IPR038729">
    <property type="entry name" value="Rad50/SbcC_AAA"/>
</dbReference>
<feature type="region of interest" description="Disordered" evidence="2">
    <location>
        <begin position="472"/>
        <end position="493"/>
    </location>
</feature>
<organism evidence="4 5">
    <name type="scientific">Haloarchaeobius amylolyticus</name>
    <dbReference type="NCBI Taxonomy" id="1198296"/>
    <lineage>
        <taxon>Archaea</taxon>
        <taxon>Methanobacteriati</taxon>
        <taxon>Methanobacteriota</taxon>
        <taxon>Stenosarchaea group</taxon>
        <taxon>Halobacteria</taxon>
        <taxon>Halobacteriales</taxon>
        <taxon>Halorubellaceae</taxon>
        <taxon>Haloarchaeobius</taxon>
    </lineage>
</organism>
<dbReference type="EMBL" id="JBHUDI010000002">
    <property type="protein sequence ID" value="MFD1562565.1"/>
    <property type="molecule type" value="Genomic_DNA"/>
</dbReference>